<evidence type="ECO:0000313" key="3">
    <source>
        <dbReference type="EMBL" id="MBW0493868.1"/>
    </source>
</evidence>
<dbReference type="AlphaFoldDB" id="A0A9Q3H6K7"/>
<proteinExistence type="predicted"/>
<keyword evidence="1" id="KW-0479">Metal-binding</keyword>
<keyword evidence="1" id="KW-0863">Zinc-finger</keyword>
<keyword evidence="4" id="KW-1185">Reference proteome</keyword>
<dbReference type="GO" id="GO:0003676">
    <property type="term" value="F:nucleic acid binding"/>
    <property type="evidence" value="ECO:0007669"/>
    <property type="project" value="InterPro"/>
</dbReference>
<sequence length="228" mass="25946">MEDIITRKMIGKTCTRNPMESKMVPKNSIEDKRPQRPVLKCHKCGRTSHLAKTCTKKTKIHEVQVIEEVQDTEEKEESNQDSTISEHTPVEDYPIENITAFLKSLKYILTCHNIVNNAINLSISKIPGCINPSLSPKIKHELIDVLYTYNNSFSSYNQPLGTIRGHEVDITLNIDRPYPPVLRRPAYPESPRAREASEKHIQELIQIGALRKVGHNEEVEVTTPVIIS</sequence>
<gene>
    <name evidence="3" type="ORF">O181_033583</name>
</gene>
<reference evidence="3" key="1">
    <citation type="submission" date="2021-03" db="EMBL/GenBank/DDBJ databases">
        <title>Draft genome sequence of rust myrtle Austropuccinia psidii MF-1, a brazilian biotype.</title>
        <authorList>
            <person name="Quecine M.C."/>
            <person name="Pachon D.M.R."/>
            <person name="Bonatelli M.L."/>
            <person name="Correr F.H."/>
            <person name="Franceschini L.M."/>
            <person name="Leite T.F."/>
            <person name="Margarido G.R.A."/>
            <person name="Almeida C.A."/>
            <person name="Ferrarezi J.A."/>
            <person name="Labate C.A."/>
        </authorList>
    </citation>
    <scope>NUCLEOTIDE SEQUENCE</scope>
    <source>
        <strain evidence="3">MF-1</strain>
    </source>
</reference>
<dbReference type="PROSITE" id="PS50158">
    <property type="entry name" value="ZF_CCHC"/>
    <property type="match status" value="1"/>
</dbReference>
<protein>
    <recommendedName>
        <fullName evidence="2">CCHC-type domain-containing protein</fullName>
    </recommendedName>
</protein>
<accession>A0A9Q3H6K7</accession>
<evidence type="ECO:0000313" key="4">
    <source>
        <dbReference type="Proteomes" id="UP000765509"/>
    </source>
</evidence>
<comment type="caution">
    <text evidence="3">The sequence shown here is derived from an EMBL/GenBank/DDBJ whole genome shotgun (WGS) entry which is preliminary data.</text>
</comment>
<dbReference type="EMBL" id="AVOT02012284">
    <property type="protein sequence ID" value="MBW0493868.1"/>
    <property type="molecule type" value="Genomic_DNA"/>
</dbReference>
<keyword evidence="1" id="KW-0862">Zinc</keyword>
<name>A0A9Q3H6K7_9BASI</name>
<feature type="domain" description="CCHC-type" evidence="2">
    <location>
        <begin position="40"/>
        <end position="56"/>
    </location>
</feature>
<evidence type="ECO:0000259" key="2">
    <source>
        <dbReference type="PROSITE" id="PS50158"/>
    </source>
</evidence>
<organism evidence="3 4">
    <name type="scientific">Austropuccinia psidii MF-1</name>
    <dbReference type="NCBI Taxonomy" id="1389203"/>
    <lineage>
        <taxon>Eukaryota</taxon>
        <taxon>Fungi</taxon>
        <taxon>Dikarya</taxon>
        <taxon>Basidiomycota</taxon>
        <taxon>Pucciniomycotina</taxon>
        <taxon>Pucciniomycetes</taxon>
        <taxon>Pucciniales</taxon>
        <taxon>Sphaerophragmiaceae</taxon>
        <taxon>Austropuccinia</taxon>
    </lineage>
</organism>
<dbReference type="GO" id="GO:0008270">
    <property type="term" value="F:zinc ion binding"/>
    <property type="evidence" value="ECO:0007669"/>
    <property type="project" value="UniProtKB-KW"/>
</dbReference>
<evidence type="ECO:0000256" key="1">
    <source>
        <dbReference type="PROSITE-ProRule" id="PRU00047"/>
    </source>
</evidence>
<dbReference type="Proteomes" id="UP000765509">
    <property type="component" value="Unassembled WGS sequence"/>
</dbReference>
<dbReference type="InterPro" id="IPR001878">
    <property type="entry name" value="Znf_CCHC"/>
</dbReference>